<dbReference type="SMART" id="SM00867">
    <property type="entry name" value="YceI"/>
    <property type="match status" value="1"/>
</dbReference>
<dbReference type="Pfam" id="PF04264">
    <property type="entry name" value="YceI"/>
    <property type="match status" value="1"/>
</dbReference>
<dbReference type="SUPFAM" id="SSF81342">
    <property type="entry name" value="Transmembrane di-heme cytochromes"/>
    <property type="match status" value="1"/>
</dbReference>
<dbReference type="Gene3D" id="2.40.128.110">
    <property type="entry name" value="Lipid/polyisoprenoid-binding, YceI-like"/>
    <property type="match status" value="1"/>
</dbReference>
<evidence type="ECO:0000256" key="2">
    <source>
        <dbReference type="ARBA" id="ARBA00004651"/>
    </source>
</evidence>
<dbReference type="PANTHER" id="PTHR30529:SF7">
    <property type="entry name" value="CYTOCHROME B561 BACTERIAL_NI-HYDROGENASE DOMAIN-CONTAINING PROTEIN"/>
    <property type="match status" value="1"/>
</dbReference>
<reference evidence="15 16" key="1">
    <citation type="submission" date="2018-07" db="EMBL/GenBank/DDBJ databases">
        <title>Thalassococcus profundi sp. nov., a marine bacterium isolated from deep seawater of Okinawa Trough.</title>
        <authorList>
            <person name="Yu M."/>
        </authorList>
    </citation>
    <scope>NUCLEOTIDE SEQUENCE [LARGE SCALE GENOMIC DNA]</scope>
    <source>
        <strain evidence="15 16">WRAS1</strain>
    </source>
</reference>
<keyword evidence="11 13" id="KW-0472">Membrane</keyword>
<evidence type="ECO:0000256" key="6">
    <source>
        <dbReference type="ARBA" id="ARBA00022692"/>
    </source>
</evidence>
<feature type="transmembrane region" description="Helical" evidence="13">
    <location>
        <begin position="142"/>
        <end position="166"/>
    </location>
</feature>
<keyword evidence="4" id="KW-1003">Cell membrane</keyword>
<protein>
    <submittedName>
        <fullName evidence="15">Cytochrome</fullName>
    </submittedName>
</protein>
<accession>A0A369TQH7</accession>
<dbReference type="GO" id="GO:0046872">
    <property type="term" value="F:metal ion binding"/>
    <property type="evidence" value="ECO:0007669"/>
    <property type="project" value="UniProtKB-KW"/>
</dbReference>
<dbReference type="Proteomes" id="UP000253977">
    <property type="component" value="Unassembled WGS sequence"/>
</dbReference>
<dbReference type="EMBL" id="QPMK01000003">
    <property type="protein sequence ID" value="RDD67142.1"/>
    <property type="molecule type" value="Genomic_DNA"/>
</dbReference>
<keyword evidence="9 13" id="KW-1133">Transmembrane helix</keyword>
<evidence type="ECO:0000256" key="12">
    <source>
        <dbReference type="ARBA" id="ARBA00037975"/>
    </source>
</evidence>
<dbReference type="GO" id="GO:0022904">
    <property type="term" value="P:respiratory electron transport chain"/>
    <property type="evidence" value="ECO:0007669"/>
    <property type="project" value="InterPro"/>
</dbReference>
<evidence type="ECO:0000256" key="11">
    <source>
        <dbReference type="ARBA" id="ARBA00023136"/>
    </source>
</evidence>
<evidence type="ECO:0000256" key="5">
    <source>
        <dbReference type="ARBA" id="ARBA00022617"/>
    </source>
</evidence>
<comment type="caution">
    <text evidence="15">The sequence shown here is derived from an EMBL/GenBank/DDBJ whole genome shotgun (WGS) entry which is preliminary data.</text>
</comment>
<evidence type="ECO:0000256" key="3">
    <source>
        <dbReference type="ARBA" id="ARBA00022448"/>
    </source>
</evidence>
<evidence type="ECO:0000256" key="9">
    <source>
        <dbReference type="ARBA" id="ARBA00022989"/>
    </source>
</evidence>
<evidence type="ECO:0000313" key="16">
    <source>
        <dbReference type="Proteomes" id="UP000253977"/>
    </source>
</evidence>
<feature type="transmembrane region" description="Helical" evidence="13">
    <location>
        <begin position="16"/>
        <end position="35"/>
    </location>
</feature>
<comment type="cofactor">
    <cofactor evidence="1">
        <name>heme b</name>
        <dbReference type="ChEBI" id="CHEBI:60344"/>
    </cofactor>
</comment>
<dbReference type="GO" id="GO:0005886">
    <property type="term" value="C:plasma membrane"/>
    <property type="evidence" value="ECO:0007669"/>
    <property type="project" value="UniProtKB-SubCell"/>
</dbReference>
<dbReference type="Gene3D" id="1.20.950.20">
    <property type="entry name" value="Transmembrane di-heme cytochromes, Chain C"/>
    <property type="match status" value="1"/>
</dbReference>
<comment type="similarity">
    <text evidence="12">Belongs to the cytochrome b561 family.</text>
</comment>
<sequence length="400" mass="43001">MALTNTATRYGTVTKTLHWIIALGIVAAIPLGILANDAPLDTSEELATKAWLFSMHKTLGVTIFFAALLRILWALTQPKPAPLHPERKAESWAAETVHWLLYGSLVLVPLTGWMHHSATTGFAPIWWPFGQSLPFVPKDEGWAAVTAALHIVFERVLIVSLLLHVAGALKHHFVDRDATLRRMWFGRTTAGDPNAGHRKAVPLASALVVWAAAIGIGAGLGVFQHEASAAQVAALEEVESDWLVQDGTLSITVTQMGSEVTGSFSDWTADITFEEQDAPGKSGEVSVTVSIGSLTLGSVTSQAMGADFFNVEQFPTATFDADILKVEDGYEAQGTLTVKDQSVPVTLPFQLRLDGDTAEMAGRLTLDRRDFNVGQNMSDGSQLGFDVGVDVALTATRVTD</sequence>
<dbReference type="InterPro" id="IPR036761">
    <property type="entry name" value="TTHA0802/YceI-like_sf"/>
</dbReference>
<evidence type="ECO:0000256" key="13">
    <source>
        <dbReference type="SAM" id="Phobius"/>
    </source>
</evidence>
<dbReference type="InterPro" id="IPR052168">
    <property type="entry name" value="Cytochrome_b561_oxidase"/>
</dbReference>
<keyword evidence="6 13" id="KW-0812">Transmembrane</keyword>
<evidence type="ECO:0000256" key="7">
    <source>
        <dbReference type="ARBA" id="ARBA00022723"/>
    </source>
</evidence>
<feature type="transmembrane region" description="Helical" evidence="13">
    <location>
        <begin position="55"/>
        <end position="75"/>
    </location>
</feature>
<name>A0A369TQH7_9RHOB</name>
<dbReference type="AlphaFoldDB" id="A0A369TQH7"/>
<gene>
    <name evidence="15" type="ORF">DU478_05220</name>
</gene>
<feature type="transmembrane region" description="Helical" evidence="13">
    <location>
        <begin position="203"/>
        <end position="223"/>
    </location>
</feature>
<evidence type="ECO:0000256" key="10">
    <source>
        <dbReference type="ARBA" id="ARBA00023004"/>
    </source>
</evidence>
<dbReference type="InterPro" id="IPR011577">
    <property type="entry name" value="Cyt_b561_bac/Ni-Hgenase"/>
</dbReference>
<evidence type="ECO:0000256" key="4">
    <source>
        <dbReference type="ARBA" id="ARBA00022475"/>
    </source>
</evidence>
<keyword evidence="3" id="KW-0813">Transport</keyword>
<dbReference type="PANTHER" id="PTHR30529">
    <property type="entry name" value="CYTOCHROME B561"/>
    <property type="match status" value="1"/>
</dbReference>
<keyword evidence="10" id="KW-0408">Iron</keyword>
<evidence type="ECO:0000256" key="1">
    <source>
        <dbReference type="ARBA" id="ARBA00001970"/>
    </source>
</evidence>
<dbReference type="RefSeq" id="WP_114509890.1">
    <property type="nucleotide sequence ID" value="NZ_QPMK01000003.1"/>
</dbReference>
<keyword evidence="5" id="KW-0349">Heme</keyword>
<organism evidence="15 16">
    <name type="scientific">Thalassococcus profundi</name>
    <dbReference type="NCBI Taxonomy" id="2282382"/>
    <lineage>
        <taxon>Bacteria</taxon>
        <taxon>Pseudomonadati</taxon>
        <taxon>Pseudomonadota</taxon>
        <taxon>Alphaproteobacteria</taxon>
        <taxon>Rhodobacterales</taxon>
        <taxon>Roseobacteraceae</taxon>
        <taxon>Thalassococcus</taxon>
    </lineage>
</organism>
<keyword evidence="8" id="KW-0249">Electron transport</keyword>
<dbReference type="InterPro" id="IPR016174">
    <property type="entry name" value="Di-haem_cyt_TM"/>
</dbReference>
<keyword evidence="16" id="KW-1185">Reference proteome</keyword>
<feature type="transmembrane region" description="Helical" evidence="13">
    <location>
        <begin position="96"/>
        <end position="114"/>
    </location>
</feature>
<comment type="subcellular location">
    <subcellularLocation>
        <location evidence="2">Cell membrane</location>
        <topology evidence="2">Multi-pass membrane protein</topology>
    </subcellularLocation>
</comment>
<dbReference type="SUPFAM" id="SSF101874">
    <property type="entry name" value="YceI-like"/>
    <property type="match status" value="1"/>
</dbReference>
<evidence type="ECO:0000313" key="15">
    <source>
        <dbReference type="EMBL" id="RDD67142.1"/>
    </source>
</evidence>
<dbReference type="GO" id="GO:0020037">
    <property type="term" value="F:heme binding"/>
    <property type="evidence" value="ECO:0007669"/>
    <property type="project" value="TreeGrafter"/>
</dbReference>
<dbReference type="OrthoDB" id="1247465at2"/>
<keyword evidence="7" id="KW-0479">Metal-binding</keyword>
<dbReference type="InterPro" id="IPR007372">
    <property type="entry name" value="Lipid/polyisoprenoid-bd_YceI"/>
</dbReference>
<evidence type="ECO:0000259" key="14">
    <source>
        <dbReference type="SMART" id="SM00867"/>
    </source>
</evidence>
<proteinExistence type="inferred from homology"/>
<feature type="domain" description="Lipid/polyisoprenoid-binding YceI-like" evidence="14">
    <location>
        <begin position="241"/>
        <end position="396"/>
    </location>
</feature>
<dbReference type="GO" id="GO:0009055">
    <property type="term" value="F:electron transfer activity"/>
    <property type="evidence" value="ECO:0007669"/>
    <property type="project" value="InterPro"/>
</dbReference>
<dbReference type="Pfam" id="PF01292">
    <property type="entry name" value="Ni_hydr_CYTB"/>
    <property type="match status" value="1"/>
</dbReference>
<evidence type="ECO:0000256" key="8">
    <source>
        <dbReference type="ARBA" id="ARBA00022982"/>
    </source>
</evidence>